<dbReference type="EMBL" id="CAXKWB010017208">
    <property type="protein sequence ID" value="CAL4118276.1"/>
    <property type="molecule type" value="Genomic_DNA"/>
</dbReference>
<comment type="caution">
    <text evidence="1">The sequence shown here is derived from an EMBL/GenBank/DDBJ whole genome shotgun (WGS) entry which is preliminary data.</text>
</comment>
<dbReference type="AlphaFoldDB" id="A0AAV2R6N3"/>
<evidence type="ECO:0000313" key="2">
    <source>
        <dbReference type="Proteomes" id="UP001497623"/>
    </source>
</evidence>
<evidence type="ECO:0000313" key="1">
    <source>
        <dbReference type="EMBL" id="CAL4118276.1"/>
    </source>
</evidence>
<dbReference type="Proteomes" id="UP001497623">
    <property type="component" value="Unassembled WGS sequence"/>
</dbReference>
<name>A0AAV2R6N3_MEGNR</name>
<accession>A0AAV2R6N3</accession>
<reference evidence="1 2" key="1">
    <citation type="submission" date="2024-05" db="EMBL/GenBank/DDBJ databases">
        <authorList>
            <person name="Wallberg A."/>
        </authorList>
    </citation>
    <scope>NUCLEOTIDE SEQUENCE [LARGE SCALE GENOMIC DNA]</scope>
</reference>
<sequence>CRDLRTWHCSRAEPAPPTPLIRPTAPGRTIFLLPLQQVSLWKGACVDLVRRRPPPAAAAAAAAAARCRPQLVVTSVADAAPYVTPTSPYRPPPARTAFCRRRVLLLFSYRRRGPTTIIDL</sequence>
<proteinExistence type="predicted"/>
<gene>
    <name evidence="1" type="ORF">MNOR_LOCUS21407</name>
</gene>
<protein>
    <submittedName>
        <fullName evidence="1">Uncharacterized protein</fullName>
    </submittedName>
</protein>
<feature type="non-terminal residue" evidence="1">
    <location>
        <position position="1"/>
    </location>
</feature>
<keyword evidence="2" id="KW-1185">Reference proteome</keyword>
<organism evidence="1 2">
    <name type="scientific">Meganyctiphanes norvegica</name>
    <name type="common">Northern krill</name>
    <name type="synonym">Thysanopoda norvegica</name>
    <dbReference type="NCBI Taxonomy" id="48144"/>
    <lineage>
        <taxon>Eukaryota</taxon>
        <taxon>Metazoa</taxon>
        <taxon>Ecdysozoa</taxon>
        <taxon>Arthropoda</taxon>
        <taxon>Crustacea</taxon>
        <taxon>Multicrustacea</taxon>
        <taxon>Malacostraca</taxon>
        <taxon>Eumalacostraca</taxon>
        <taxon>Eucarida</taxon>
        <taxon>Euphausiacea</taxon>
        <taxon>Euphausiidae</taxon>
        <taxon>Meganyctiphanes</taxon>
    </lineage>
</organism>